<sequence length="146" mass="16834">MRINIEIDVYIARLKLQARAIQGDGHMFVIERGGLPSLPAETGCLSVCLPLTWNQNWESSSRQSGYRQSHHICLELEALGPLQFYITGLTFESRHQCLGYIRHCAQQRARIMIPRFAQEKASTLDLRYKATIRTCKSRICFRFAFI</sequence>
<dbReference type="EMBL" id="KZ852046">
    <property type="protein sequence ID" value="RDH33420.1"/>
    <property type="molecule type" value="Genomic_DNA"/>
</dbReference>
<evidence type="ECO:0000313" key="2">
    <source>
        <dbReference type="Proteomes" id="UP000253729"/>
    </source>
</evidence>
<dbReference type="AlphaFoldDB" id="A0A3F3Q2K9"/>
<reference evidence="1 2" key="1">
    <citation type="submission" date="2018-07" db="EMBL/GenBank/DDBJ databases">
        <title>The genomes of Aspergillus section Nigri reveals drivers in fungal speciation.</title>
        <authorList>
            <consortium name="DOE Joint Genome Institute"/>
            <person name="Vesth T.C."/>
            <person name="Nybo J."/>
            <person name="Theobald S."/>
            <person name="Brandl J."/>
            <person name="Frisvad J.C."/>
            <person name="Nielsen K.F."/>
            <person name="Lyhne E.K."/>
            <person name="Kogle M.E."/>
            <person name="Kuo A."/>
            <person name="Riley R."/>
            <person name="Clum A."/>
            <person name="Nolan M."/>
            <person name="Lipzen A."/>
            <person name="Salamov A."/>
            <person name="Henrissat B."/>
            <person name="Wiebenga A."/>
            <person name="De vries R.P."/>
            <person name="Grigoriev I.V."/>
            <person name="Mortensen U.H."/>
            <person name="Andersen M.R."/>
            <person name="Baker S.E."/>
        </authorList>
    </citation>
    <scope>NUCLEOTIDE SEQUENCE [LARGE SCALE GENOMIC DNA]</scope>
    <source>
        <strain evidence="1 2">CBS 139.54b</strain>
    </source>
</reference>
<organism evidence="1 2">
    <name type="scientific">Aspergillus welwitschiae</name>
    <dbReference type="NCBI Taxonomy" id="1341132"/>
    <lineage>
        <taxon>Eukaryota</taxon>
        <taxon>Fungi</taxon>
        <taxon>Dikarya</taxon>
        <taxon>Ascomycota</taxon>
        <taxon>Pezizomycotina</taxon>
        <taxon>Eurotiomycetes</taxon>
        <taxon>Eurotiomycetidae</taxon>
        <taxon>Eurotiales</taxon>
        <taxon>Aspergillaceae</taxon>
        <taxon>Aspergillus</taxon>
        <taxon>Aspergillus subgen. Circumdati</taxon>
    </lineage>
</organism>
<dbReference type="RefSeq" id="XP_026626442.1">
    <property type="nucleotide sequence ID" value="XM_026766162.1"/>
</dbReference>
<protein>
    <submittedName>
        <fullName evidence="1">Uncharacterized protein</fullName>
    </submittedName>
</protein>
<keyword evidence="2" id="KW-1185">Reference proteome</keyword>
<gene>
    <name evidence="1" type="ORF">BDQ94DRAFT_143103</name>
</gene>
<dbReference type="Proteomes" id="UP000253729">
    <property type="component" value="Unassembled WGS sequence"/>
</dbReference>
<dbReference type="GeneID" id="38134518"/>
<evidence type="ECO:0000313" key="1">
    <source>
        <dbReference type="EMBL" id="RDH33420.1"/>
    </source>
</evidence>
<proteinExistence type="predicted"/>
<accession>A0A3F3Q2K9</accession>
<name>A0A3F3Q2K9_9EURO</name>